<evidence type="ECO:0000256" key="9">
    <source>
        <dbReference type="SAM" id="MobiDB-lite"/>
    </source>
</evidence>
<evidence type="ECO:0000259" key="10">
    <source>
        <dbReference type="PROSITE" id="PS50177"/>
    </source>
</evidence>
<dbReference type="GO" id="GO:0016973">
    <property type="term" value="P:poly(A)+ mRNA export from nucleus"/>
    <property type="evidence" value="ECO:0007669"/>
    <property type="project" value="TreeGrafter"/>
</dbReference>
<evidence type="ECO:0000256" key="7">
    <source>
        <dbReference type="ARBA" id="ARBA00022884"/>
    </source>
</evidence>
<dbReference type="InterPro" id="IPR001611">
    <property type="entry name" value="Leu-rich_rpt"/>
</dbReference>
<evidence type="ECO:0000256" key="1">
    <source>
        <dbReference type="ARBA" id="ARBA00004642"/>
    </source>
</evidence>
<dbReference type="SUPFAM" id="SSF52058">
    <property type="entry name" value="L domain-like"/>
    <property type="match status" value="1"/>
</dbReference>
<dbReference type="InterPro" id="IPR032710">
    <property type="entry name" value="NTF2-like_dom_sf"/>
</dbReference>
<evidence type="ECO:0000256" key="6">
    <source>
        <dbReference type="ARBA" id="ARBA00022816"/>
    </source>
</evidence>
<sequence length="650" mass="72875">MTIDGQITEEVGSSEVTVVTRSLTQEDADHLGVGVVTEEGEEEVIKGEAIEDIMLEEVVILKSNGYKRGRSGSFGPRSRLEDDDGDISMNDNRPTSSKRFSPYRGGRSNRGQKYYGDDNPSGFSRPGPHPSGKNTWYKVTIPKAKTAGKEFILKTLSENVEYSFTPVNFHFEQEKAVFHVQDKQVTSALHSLSSRIPMPSGMKMLFLIKPDRAPLFVSDEETEKLKVVMSNRYDPSTKSLNLTSLSSDQSLQSDGMTMNLSAAHVMTCVVKIIQENIPELECLDVSQNHISKLDGLSSLVEHTPNLTKLNLGANKLSYIEELRCLYKWKLTELNLDGNELCDKFKDQSSYVSAIRKKFPKVLRLDGHDLPPPIKFDLETQSELPDSKGNFFVNDEVKTLVVRFLKEFFTIYDSDNRQPLMHAYEENALFSLTAAFNPNIEYSQPKLSVYIVDSRNMLKNRDNARQNKCLKKGQLNVVSHLTQLPKTTHDYNSFVIDVDHCSQNLLSFSVEGVFKEGDSKSDRPPVRSFSRRFVTIPRGGGMVISNDMLTITNASRDQYQKAFKHPAPTPSSSPVPDASPAAPFPSATPQAGAAFSDLQQQMVAKFSEVSGMNNEWSINCLEQNNWDFEKAGQVFMDLKNQNKIPPEAFVK</sequence>
<feature type="compositionally biased region" description="Polar residues" evidence="9">
    <location>
        <begin position="89"/>
        <end position="99"/>
    </location>
</feature>
<keyword evidence="3" id="KW-0813">Transport</keyword>
<dbReference type="FunFam" id="1.10.8.10:FF:000018">
    <property type="entry name" value="Nuclear RNA export factor 1"/>
    <property type="match status" value="1"/>
</dbReference>
<dbReference type="GO" id="GO:0005635">
    <property type="term" value="C:nuclear envelope"/>
    <property type="evidence" value="ECO:0007669"/>
    <property type="project" value="UniProtKB-ARBA"/>
</dbReference>
<dbReference type="Pfam" id="PF24048">
    <property type="entry name" value="LRR_NXF1-5"/>
    <property type="match status" value="1"/>
</dbReference>
<evidence type="ECO:0000313" key="12">
    <source>
        <dbReference type="EMBL" id="KAK3093491.1"/>
    </source>
</evidence>
<comment type="subcellular location">
    <subcellularLocation>
        <location evidence="1">Nucleus</location>
        <location evidence="1">Nucleoplasm</location>
    </subcellularLocation>
</comment>
<dbReference type="PROSITE" id="PS51450">
    <property type="entry name" value="LRR"/>
    <property type="match status" value="2"/>
</dbReference>
<keyword evidence="7" id="KW-0694">RNA-binding</keyword>
<evidence type="ECO:0000256" key="8">
    <source>
        <dbReference type="ARBA" id="ARBA00023242"/>
    </source>
</evidence>
<dbReference type="CDD" id="cd14342">
    <property type="entry name" value="UBA_TAP-C"/>
    <property type="match status" value="1"/>
</dbReference>
<dbReference type="Pfam" id="PF03943">
    <property type="entry name" value="TAP_C"/>
    <property type="match status" value="1"/>
</dbReference>
<dbReference type="Gene3D" id="1.10.8.10">
    <property type="entry name" value="DNA helicase RuvA subunit, C-terminal domain"/>
    <property type="match status" value="1"/>
</dbReference>
<dbReference type="Gene3D" id="3.10.450.50">
    <property type="match status" value="1"/>
</dbReference>
<dbReference type="SUPFAM" id="SSF54427">
    <property type="entry name" value="NTF2-like"/>
    <property type="match status" value="1"/>
</dbReference>
<keyword evidence="13" id="KW-1185">Reference proteome</keyword>
<keyword evidence="8" id="KW-0539">Nucleus</keyword>
<keyword evidence="6" id="KW-0509">mRNA transport</keyword>
<organism evidence="12 13">
    <name type="scientific">Pinctada imbricata</name>
    <name type="common">Atlantic pearl-oyster</name>
    <name type="synonym">Pinctada martensii</name>
    <dbReference type="NCBI Taxonomy" id="66713"/>
    <lineage>
        <taxon>Eukaryota</taxon>
        <taxon>Metazoa</taxon>
        <taxon>Spiralia</taxon>
        <taxon>Lophotrochozoa</taxon>
        <taxon>Mollusca</taxon>
        <taxon>Bivalvia</taxon>
        <taxon>Autobranchia</taxon>
        <taxon>Pteriomorphia</taxon>
        <taxon>Pterioida</taxon>
        <taxon>Pterioidea</taxon>
        <taxon>Pteriidae</taxon>
        <taxon>Pinctada</taxon>
    </lineage>
</organism>
<dbReference type="PANTHER" id="PTHR10662:SF22">
    <property type="entry name" value="NUCLEAR RNA EXPORT FACTOR 1"/>
    <property type="match status" value="1"/>
</dbReference>
<dbReference type="Pfam" id="PF22602">
    <property type="entry name" value="NXF_NTF2"/>
    <property type="match status" value="1"/>
</dbReference>
<evidence type="ECO:0000256" key="2">
    <source>
        <dbReference type="ARBA" id="ARBA00009285"/>
    </source>
</evidence>
<dbReference type="PANTHER" id="PTHR10662">
    <property type="entry name" value="NUCLEAR RNA EXPORT FACTOR"/>
    <property type="match status" value="1"/>
</dbReference>
<dbReference type="SUPFAM" id="SSF54928">
    <property type="entry name" value="RNA-binding domain, RBD"/>
    <property type="match status" value="1"/>
</dbReference>
<dbReference type="Pfam" id="PF09162">
    <property type="entry name" value="Tap-RNA_bind"/>
    <property type="match status" value="1"/>
</dbReference>
<dbReference type="FunFam" id="3.80.10.10:FF:000384">
    <property type="entry name" value="Nuclear RNA export factor 1"/>
    <property type="match status" value="1"/>
</dbReference>
<dbReference type="InterPro" id="IPR012677">
    <property type="entry name" value="Nucleotide-bd_a/b_plait_sf"/>
</dbReference>
<evidence type="ECO:0008006" key="14">
    <source>
        <dbReference type="Google" id="ProtNLM"/>
    </source>
</evidence>
<evidence type="ECO:0000313" key="13">
    <source>
        <dbReference type="Proteomes" id="UP001186944"/>
    </source>
</evidence>
<comment type="similarity">
    <text evidence="2">Belongs to the NXF family.</text>
</comment>
<dbReference type="GO" id="GO:0003723">
    <property type="term" value="F:RNA binding"/>
    <property type="evidence" value="ECO:0007669"/>
    <property type="project" value="UniProtKB-KW"/>
</dbReference>
<dbReference type="InterPro" id="IPR057125">
    <property type="entry name" value="NXF1/2/3/5-like_LRR"/>
</dbReference>
<dbReference type="Gene3D" id="3.30.70.330">
    <property type="match status" value="1"/>
</dbReference>
<proteinExistence type="inferred from homology"/>
<dbReference type="InterPro" id="IPR009060">
    <property type="entry name" value="UBA-like_sf"/>
</dbReference>
<comment type="caution">
    <text evidence="12">The sequence shown here is derived from an EMBL/GenBank/DDBJ whole genome shotgun (WGS) entry which is preliminary data.</text>
</comment>
<dbReference type="PROSITE" id="PS50177">
    <property type="entry name" value="NTF2_DOMAIN"/>
    <property type="match status" value="1"/>
</dbReference>
<feature type="compositionally biased region" description="Low complexity" evidence="9">
    <location>
        <begin position="573"/>
        <end position="588"/>
    </location>
</feature>
<dbReference type="InterPro" id="IPR018222">
    <property type="entry name" value="Nuclear_transport_factor_2_euk"/>
</dbReference>
<evidence type="ECO:0000256" key="5">
    <source>
        <dbReference type="ARBA" id="ARBA00022737"/>
    </source>
</evidence>
<reference evidence="12" key="1">
    <citation type="submission" date="2019-08" db="EMBL/GenBank/DDBJ databases">
        <title>The improved chromosome-level genome for the pearl oyster Pinctada fucata martensii using PacBio sequencing and Hi-C.</title>
        <authorList>
            <person name="Zheng Z."/>
        </authorList>
    </citation>
    <scope>NUCLEOTIDE SEQUENCE</scope>
    <source>
        <strain evidence="12">ZZ-2019</strain>
        <tissue evidence="12">Adductor muscle</tissue>
    </source>
</reference>
<dbReference type="Gene3D" id="3.80.10.10">
    <property type="entry name" value="Ribonuclease Inhibitor"/>
    <property type="match status" value="1"/>
</dbReference>
<keyword evidence="5" id="KW-0677">Repeat</keyword>
<accession>A0AA89C3N1</accession>
<name>A0AA89C3N1_PINIB</name>
<dbReference type="SMART" id="SM00804">
    <property type="entry name" value="TAP_C"/>
    <property type="match status" value="1"/>
</dbReference>
<evidence type="ECO:0000256" key="3">
    <source>
        <dbReference type="ARBA" id="ARBA00022448"/>
    </source>
</evidence>
<keyword evidence="4" id="KW-0433">Leucine-rich repeat</keyword>
<feature type="region of interest" description="Disordered" evidence="9">
    <location>
        <begin position="70"/>
        <end position="135"/>
    </location>
</feature>
<dbReference type="InterPro" id="IPR005637">
    <property type="entry name" value="TAP_C_dom"/>
</dbReference>
<dbReference type="InterPro" id="IPR035979">
    <property type="entry name" value="RBD_domain_sf"/>
</dbReference>
<dbReference type="InterPro" id="IPR015245">
    <property type="entry name" value="Tap_RNA-bd"/>
</dbReference>
<dbReference type="InterPro" id="IPR032675">
    <property type="entry name" value="LRR_dom_sf"/>
</dbReference>
<evidence type="ECO:0000256" key="4">
    <source>
        <dbReference type="ARBA" id="ARBA00022614"/>
    </source>
</evidence>
<dbReference type="PROSITE" id="PS51281">
    <property type="entry name" value="TAP_C"/>
    <property type="match status" value="1"/>
</dbReference>
<gene>
    <name evidence="12" type="ORF">FSP39_016397</name>
</gene>
<dbReference type="AlphaFoldDB" id="A0AA89C3N1"/>
<feature type="domain" description="TAP-C" evidence="11">
    <location>
        <begin position="596"/>
        <end position="650"/>
    </location>
</feature>
<feature type="domain" description="NTF2" evidence="10">
    <location>
        <begin position="399"/>
        <end position="550"/>
    </location>
</feature>
<dbReference type="InterPro" id="IPR002075">
    <property type="entry name" value="NTF2_dom"/>
</dbReference>
<protein>
    <recommendedName>
        <fullName evidence="14">Nuclear RNA export factor 1</fullName>
    </recommendedName>
</protein>
<feature type="region of interest" description="Disordered" evidence="9">
    <location>
        <begin position="560"/>
        <end position="589"/>
    </location>
</feature>
<dbReference type="InterPro" id="IPR030217">
    <property type="entry name" value="NXF_fam"/>
</dbReference>
<dbReference type="EMBL" id="VSWD01000009">
    <property type="protein sequence ID" value="KAK3093491.1"/>
    <property type="molecule type" value="Genomic_DNA"/>
</dbReference>
<evidence type="ECO:0000259" key="11">
    <source>
        <dbReference type="PROSITE" id="PS51281"/>
    </source>
</evidence>
<dbReference type="Proteomes" id="UP001186944">
    <property type="component" value="Unassembled WGS sequence"/>
</dbReference>
<dbReference type="SUPFAM" id="SSF46934">
    <property type="entry name" value="UBA-like"/>
    <property type="match status" value="1"/>
</dbReference>
<dbReference type="GO" id="GO:0005654">
    <property type="term" value="C:nucleoplasm"/>
    <property type="evidence" value="ECO:0007669"/>
    <property type="project" value="UniProtKB-SubCell"/>
</dbReference>
<dbReference type="GO" id="GO:0005737">
    <property type="term" value="C:cytoplasm"/>
    <property type="evidence" value="ECO:0007669"/>
    <property type="project" value="InterPro"/>
</dbReference>
<dbReference type="FunFam" id="3.10.450.50:FF:000004">
    <property type="entry name" value="Nuclear RNA export factor 1"/>
    <property type="match status" value="1"/>
</dbReference>